<dbReference type="GO" id="GO:0042781">
    <property type="term" value="F:3'-tRNA processing endoribonuclease activity"/>
    <property type="evidence" value="ECO:0007669"/>
    <property type="project" value="TreeGrafter"/>
</dbReference>
<dbReference type="EMBL" id="UINC01217629">
    <property type="protein sequence ID" value="SVE44302.1"/>
    <property type="molecule type" value="Genomic_DNA"/>
</dbReference>
<gene>
    <name evidence="1" type="ORF">METZ01_LOCUS497156</name>
</gene>
<proteinExistence type="predicted"/>
<dbReference type="PANTHER" id="PTHR46018">
    <property type="entry name" value="ZINC PHOSPHODIESTERASE ELAC PROTEIN 1"/>
    <property type="match status" value="1"/>
</dbReference>
<sequence>MYQIIGFSGGIPTQERGVSSMMISTSKYDMMIDCGEGTYLRWQKARYEWSNLKYILITHMHPDHTGGLVP</sequence>
<feature type="non-terminal residue" evidence="1">
    <location>
        <position position="70"/>
    </location>
</feature>
<evidence type="ECO:0000313" key="1">
    <source>
        <dbReference type="EMBL" id="SVE44302.1"/>
    </source>
</evidence>
<dbReference type="GO" id="GO:0005634">
    <property type="term" value="C:nucleus"/>
    <property type="evidence" value="ECO:0007669"/>
    <property type="project" value="TreeGrafter"/>
</dbReference>
<dbReference type="AlphaFoldDB" id="A0A383DIK8"/>
<name>A0A383DIK8_9ZZZZ</name>
<accession>A0A383DIK8</accession>
<dbReference type="Pfam" id="PF23023">
    <property type="entry name" value="Anti-Pycsar_Apyc1"/>
    <property type="match status" value="1"/>
</dbReference>
<protein>
    <submittedName>
        <fullName evidence="1">Uncharacterized protein</fullName>
    </submittedName>
</protein>
<dbReference type="InterPro" id="IPR036866">
    <property type="entry name" value="RibonucZ/Hydroxyglut_hydro"/>
</dbReference>
<dbReference type="PANTHER" id="PTHR46018:SF2">
    <property type="entry name" value="ZINC PHOSPHODIESTERASE ELAC PROTEIN 1"/>
    <property type="match status" value="1"/>
</dbReference>
<reference evidence="1" key="1">
    <citation type="submission" date="2018-05" db="EMBL/GenBank/DDBJ databases">
        <authorList>
            <person name="Lanie J.A."/>
            <person name="Ng W.-L."/>
            <person name="Kazmierczak K.M."/>
            <person name="Andrzejewski T.M."/>
            <person name="Davidsen T.M."/>
            <person name="Wayne K.J."/>
            <person name="Tettelin H."/>
            <person name="Glass J.I."/>
            <person name="Rusch D."/>
            <person name="Podicherti R."/>
            <person name="Tsui H.-C.T."/>
            <person name="Winkler M.E."/>
        </authorList>
    </citation>
    <scope>NUCLEOTIDE SEQUENCE</scope>
</reference>
<organism evidence="1">
    <name type="scientific">marine metagenome</name>
    <dbReference type="NCBI Taxonomy" id="408172"/>
    <lineage>
        <taxon>unclassified sequences</taxon>
        <taxon>metagenomes</taxon>
        <taxon>ecological metagenomes</taxon>
    </lineage>
</organism>
<dbReference type="SUPFAM" id="SSF56281">
    <property type="entry name" value="Metallo-hydrolase/oxidoreductase"/>
    <property type="match status" value="1"/>
</dbReference>
<dbReference type="Gene3D" id="3.60.15.10">
    <property type="entry name" value="Ribonuclease Z/Hydroxyacylglutathione hydrolase-like"/>
    <property type="match status" value="1"/>
</dbReference>